<dbReference type="EMBL" id="JACOAF010000033">
    <property type="protein sequence ID" value="MBC3540954.1"/>
    <property type="molecule type" value="Genomic_DNA"/>
</dbReference>
<protein>
    <submittedName>
        <fullName evidence="1">DUF2961 domain-containing protein</fullName>
    </submittedName>
</protein>
<organism evidence="1 2">
    <name type="scientific">Rufibacter sediminis</name>
    <dbReference type="NCBI Taxonomy" id="2762756"/>
    <lineage>
        <taxon>Bacteria</taxon>
        <taxon>Pseudomonadati</taxon>
        <taxon>Bacteroidota</taxon>
        <taxon>Cytophagia</taxon>
        <taxon>Cytophagales</taxon>
        <taxon>Hymenobacteraceae</taxon>
        <taxon>Rufibacter</taxon>
    </lineage>
</organism>
<proteinExistence type="predicted"/>
<dbReference type="RefSeq" id="WP_186639339.1">
    <property type="nucleotide sequence ID" value="NZ_JACOAF010000033.1"/>
</dbReference>
<name>A0ABR6VVN1_9BACT</name>
<reference evidence="1 2" key="1">
    <citation type="journal article" date="2019" name="Int. J. Syst. Evol. Microbiol.">
        <title>Rufibacter sediminis sp. nov., isolated from freshwater lake sediment.</title>
        <authorList>
            <person name="Qu J.H."/>
            <person name="Zhang L.J."/>
            <person name="Fu Y.H."/>
            <person name="Li H.F."/>
        </authorList>
    </citation>
    <scope>NUCLEOTIDE SEQUENCE [LARGE SCALE GENOMIC DNA]</scope>
    <source>
        <strain evidence="1 2">H-1</strain>
    </source>
</reference>
<comment type="caution">
    <text evidence="1">The sequence shown here is derived from an EMBL/GenBank/DDBJ whole genome shotgun (WGS) entry which is preliminary data.</text>
</comment>
<dbReference type="Proteomes" id="UP000659698">
    <property type="component" value="Unassembled WGS sequence"/>
</dbReference>
<dbReference type="Gene3D" id="2.60.120.1390">
    <property type="match status" value="1"/>
</dbReference>
<keyword evidence="2" id="KW-1185">Reference proteome</keyword>
<evidence type="ECO:0000313" key="2">
    <source>
        <dbReference type="Proteomes" id="UP000659698"/>
    </source>
</evidence>
<accession>A0ABR6VVN1</accession>
<sequence>MARRQGWKEACFQRSTMYRWHIVDPVRFSKDLRITVQDLGWRSEHRYLPQQSDISLVVYWYQTEPHAPFPKLPSKNELEVN</sequence>
<evidence type="ECO:0000313" key="1">
    <source>
        <dbReference type="EMBL" id="MBC3540954.1"/>
    </source>
</evidence>
<dbReference type="InterPro" id="IPR021345">
    <property type="entry name" value="DUF2961"/>
</dbReference>
<dbReference type="Pfam" id="PF11175">
    <property type="entry name" value="DUF2961"/>
    <property type="match status" value="1"/>
</dbReference>
<gene>
    <name evidence="1" type="ORF">H7U12_14770</name>
</gene>